<dbReference type="Proteomes" id="UP001222325">
    <property type="component" value="Unassembled WGS sequence"/>
</dbReference>
<gene>
    <name evidence="1" type="ORF">B0H15DRAFT_769556</name>
</gene>
<reference evidence="1" key="1">
    <citation type="submission" date="2023-03" db="EMBL/GenBank/DDBJ databases">
        <title>Massive genome expansion in bonnet fungi (Mycena s.s.) driven by repeated elements and novel gene families across ecological guilds.</title>
        <authorList>
            <consortium name="Lawrence Berkeley National Laboratory"/>
            <person name="Harder C.B."/>
            <person name="Miyauchi S."/>
            <person name="Viragh M."/>
            <person name="Kuo A."/>
            <person name="Thoen E."/>
            <person name="Andreopoulos B."/>
            <person name="Lu D."/>
            <person name="Skrede I."/>
            <person name="Drula E."/>
            <person name="Henrissat B."/>
            <person name="Morin E."/>
            <person name="Kohler A."/>
            <person name="Barry K."/>
            <person name="LaButti K."/>
            <person name="Morin E."/>
            <person name="Salamov A."/>
            <person name="Lipzen A."/>
            <person name="Mereny Z."/>
            <person name="Hegedus B."/>
            <person name="Baldrian P."/>
            <person name="Stursova M."/>
            <person name="Weitz H."/>
            <person name="Taylor A."/>
            <person name="Grigoriev I.V."/>
            <person name="Nagy L.G."/>
            <person name="Martin F."/>
            <person name="Kauserud H."/>
        </authorList>
    </citation>
    <scope>NUCLEOTIDE SEQUENCE</scope>
    <source>
        <strain evidence="1">CBHHK173m</strain>
    </source>
</reference>
<dbReference type="AlphaFoldDB" id="A0AAD6Y0J4"/>
<sequence length="123" mass="13791">PPSTHCTGCGGRFGGRIGERDLLCLDCGYAACLDCSCHNRRGTCYCENSNFGHKYCGRVPEWYHSSSRTGKVYRGDNHPDAYLAESHHVPASQWETDPRTCTNCGETKRCLKPGYQCTDWMCQ</sequence>
<dbReference type="EMBL" id="JARJCN010000004">
    <property type="protein sequence ID" value="KAJ7101216.1"/>
    <property type="molecule type" value="Genomic_DNA"/>
</dbReference>
<organism evidence="1 2">
    <name type="scientific">Mycena belliarum</name>
    <dbReference type="NCBI Taxonomy" id="1033014"/>
    <lineage>
        <taxon>Eukaryota</taxon>
        <taxon>Fungi</taxon>
        <taxon>Dikarya</taxon>
        <taxon>Basidiomycota</taxon>
        <taxon>Agaricomycotina</taxon>
        <taxon>Agaricomycetes</taxon>
        <taxon>Agaricomycetidae</taxon>
        <taxon>Agaricales</taxon>
        <taxon>Marasmiineae</taxon>
        <taxon>Mycenaceae</taxon>
        <taxon>Mycena</taxon>
    </lineage>
</organism>
<proteinExistence type="predicted"/>
<evidence type="ECO:0000313" key="1">
    <source>
        <dbReference type="EMBL" id="KAJ7101216.1"/>
    </source>
</evidence>
<comment type="caution">
    <text evidence="1">The sequence shown here is derived from an EMBL/GenBank/DDBJ whole genome shotgun (WGS) entry which is preliminary data.</text>
</comment>
<evidence type="ECO:0000313" key="2">
    <source>
        <dbReference type="Proteomes" id="UP001222325"/>
    </source>
</evidence>
<keyword evidence="2" id="KW-1185">Reference proteome</keyword>
<protein>
    <submittedName>
        <fullName evidence="1">Uncharacterized protein</fullName>
    </submittedName>
</protein>
<name>A0AAD6Y0J4_9AGAR</name>
<accession>A0AAD6Y0J4</accession>
<feature type="non-terminal residue" evidence="1">
    <location>
        <position position="1"/>
    </location>
</feature>